<organism evidence="11 12">
    <name type="scientific">Acanthaster planci</name>
    <name type="common">Crown-of-thorns starfish</name>
    <dbReference type="NCBI Taxonomy" id="133434"/>
    <lineage>
        <taxon>Eukaryota</taxon>
        <taxon>Metazoa</taxon>
        <taxon>Echinodermata</taxon>
        <taxon>Eleutherozoa</taxon>
        <taxon>Asterozoa</taxon>
        <taxon>Asteroidea</taxon>
        <taxon>Valvatacea</taxon>
        <taxon>Valvatida</taxon>
        <taxon>Acanthasteridae</taxon>
        <taxon>Acanthaster</taxon>
    </lineage>
</organism>
<dbReference type="GO" id="GO:0000978">
    <property type="term" value="F:RNA polymerase II cis-regulatory region sequence-specific DNA binding"/>
    <property type="evidence" value="ECO:0007669"/>
    <property type="project" value="TreeGrafter"/>
</dbReference>
<dbReference type="PANTHER" id="PTHR11636">
    <property type="entry name" value="POU DOMAIN"/>
    <property type="match status" value="1"/>
</dbReference>
<dbReference type="PROSITE" id="PS50071">
    <property type="entry name" value="HOMEOBOX_2"/>
    <property type="match status" value="1"/>
</dbReference>
<dbReference type="FunFam" id="1.10.260.40:FF:000001">
    <property type="entry name" value="POU domain protein"/>
    <property type="match status" value="1"/>
</dbReference>
<dbReference type="InterPro" id="IPR013847">
    <property type="entry name" value="POU"/>
</dbReference>
<evidence type="ECO:0000313" key="12">
    <source>
        <dbReference type="RefSeq" id="XP_022108357.1"/>
    </source>
</evidence>
<feature type="compositionally biased region" description="Low complexity" evidence="8">
    <location>
        <begin position="41"/>
        <end position="63"/>
    </location>
</feature>
<evidence type="ECO:0000256" key="8">
    <source>
        <dbReference type="SAM" id="MobiDB-lite"/>
    </source>
</evidence>
<comment type="similarity">
    <text evidence="7">Belongs to the POU transcription factor family.</text>
</comment>
<dbReference type="PROSITE" id="PS00465">
    <property type="entry name" value="POU_2"/>
    <property type="match status" value="1"/>
</dbReference>
<dbReference type="InterPro" id="IPR050255">
    <property type="entry name" value="POU_domain_TF"/>
</dbReference>
<gene>
    <name evidence="12" type="primary">LOC110988801</name>
</gene>
<dbReference type="GeneID" id="110988801"/>
<keyword evidence="11" id="KW-1185">Reference proteome</keyword>
<dbReference type="SUPFAM" id="SSF47413">
    <property type="entry name" value="lambda repressor-like DNA-binding domains"/>
    <property type="match status" value="1"/>
</dbReference>
<dbReference type="GO" id="GO:0000981">
    <property type="term" value="F:DNA-binding transcription factor activity, RNA polymerase II-specific"/>
    <property type="evidence" value="ECO:0007669"/>
    <property type="project" value="InterPro"/>
</dbReference>
<dbReference type="SUPFAM" id="SSF46689">
    <property type="entry name" value="Homeodomain-like"/>
    <property type="match status" value="1"/>
</dbReference>
<dbReference type="SMART" id="SM00389">
    <property type="entry name" value="HOX"/>
    <property type="match status" value="1"/>
</dbReference>
<feature type="domain" description="POU-specific" evidence="10">
    <location>
        <begin position="444"/>
        <end position="518"/>
    </location>
</feature>
<sequence length="786" mass="81583">MSRDMSKSDAARGTGQRNVEVLIFKMGDPSANKQQEEQRAEAQQNTSMSSETTTEATGEAGSATAASTTVTTASAAAVVAAAAAAAKTQAGAAMVQQTVTQVPVAATSLSIPMLQAQLASSGAQQIAQQIQAQAQAQPQFIVNAAPQMLLQGLPLAQAVTQKQQPQVFSLQGLPLSQATAAAAMAAAAQKVQAQPIAVSNANLIQQGNLSRILQGQQALQTQLTSQPQSSAAAVVAAAAASQSQAQTTVQATSQAAAAATTVPVTLAQALSAQQLQLLQQQAAAAGPVQLISTQNVVPGTSLQQISTTDLQQLQQLQQQNPMQQYVFLQTGQQTNMPQYVLLQPKKVAPNVQQQIFLQQQANQQSGLLSQPQTSLLPQIQGQQNLIQGQTFIGAQAVQQPAVTLATVSATQSGATIVATAPAITAQQQLQIVQAQKTSAIQQAEESTDLEELEQFARTFKQRRIKLGFTQGDVGLAMGKLYGNDFSQTTISRFEALNLSFKNMCKLKPLLQKWLDDADSTISNPSLLGGGTGMDSQDALGRRRKKRTSIETNIRVSLERAFIHNPKPTSEEIMILADTLGMEKEVVRVWFCNRRQKEKRINPPTVNLANLSYNGASPLVSPSAATSAAATASQLNSNHGTGGLPIGSPITTTNAALVTGISSGGVNMNAAGLITSVAQAVANNNNAALGSFKGAASTVTVNSPLTNAVNSVSVPATSLVAKTLQLSQGGAAAAPVSVATNGAQQVSAPINTTANTLPMDVVTMSVTSHDNSSPVTVPVETSVVGTK</sequence>
<proteinExistence type="inferred from homology"/>
<dbReference type="RefSeq" id="XP_022108357.1">
    <property type="nucleotide sequence ID" value="XM_022252665.1"/>
</dbReference>
<name>A0A8B7ZTF7_ACAPL</name>
<dbReference type="OrthoDB" id="6358449at2759"/>
<comment type="subcellular location">
    <subcellularLocation>
        <location evidence="1 5 6">Nucleus</location>
    </subcellularLocation>
</comment>
<evidence type="ECO:0000256" key="2">
    <source>
        <dbReference type="ARBA" id="ARBA00023125"/>
    </source>
</evidence>
<feature type="compositionally biased region" description="Basic and acidic residues" evidence="8">
    <location>
        <begin position="1"/>
        <end position="10"/>
    </location>
</feature>
<dbReference type="Pfam" id="PF00157">
    <property type="entry name" value="Pou"/>
    <property type="match status" value="1"/>
</dbReference>
<evidence type="ECO:0000259" key="9">
    <source>
        <dbReference type="PROSITE" id="PS50071"/>
    </source>
</evidence>
<feature type="DNA-binding region" description="Homeobox" evidence="5">
    <location>
        <begin position="542"/>
        <end position="601"/>
    </location>
</feature>
<evidence type="ECO:0000256" key="5">
    <source>
        <dbReference type="PROSITE-ProRule" id="PRU00108"/>
    </source>
</evidence>
<feature type="domain" description="Homeobox" evidence="9">
    <location>
        <begin position="540"/>
        <end position="600"/>
    </location>
</feature>
<dbReference type="InterPro" id="IPR001356">
    <property type="entry name" value="HD"/>
</dbReference>
<reference evidence="12" key="1">
    <citation type="submission" date="2025-08" db="UniProtKB">
        <authorList>
            <consortium name="RefSeq"/>
        </authorList>
    </citation>
    <scope>IDENTIFICATION</scope>
</reference>
<dbReference type="Proteomes" id="UP000694845">
    <property type="component" value="Unplaced"/>
</dbReference>
<evidence type="ECO:0000256" key="3">
    <source>
        <dbReference type="ARBA" id="ARBA00023155"/>
    </source>
</evidence>
<evidence type="ECO:0000256" key="6">
    <source>
        <dbReference type="RuleBase" id="RU000682"/>
    </source>
</evidence>
<feature type="region of interest" description="Disordered" evidence="8">
    <location>
        <begin position="525"/>
        <end position="545"/>
    </location>
</feature>
<evidence type="ECO:0000256" key="1">
    <source>
        <dbReference type="ARBA" id="ARBA00004123"/>
    </source>
</evidence>
<dbReference type="PRINTS" id="PR00028">
    <property type="entry name" value="POUDOMAIN"/>
</dbReference>
<dbReference type="Pfam" id="PF00046">
    <property type="entry name" value="Homeodomain"/>
    <property type="match status" value="1"/>
</dbReference>
<feature type="region of interest" description="Disordered" evidence="8">
    <location>
        <begin position="767"/>
        <end position="786"/>
    </location>
</feature>
<keyword evidence="2 5" id="KW-0238">DNA-binding</keyword>
<dbReference type="SMART" id="SM00352">
    <property type="entry name" value="POU"/>
    <property type="match status" value="1"/>
</dbReference>
<dbReference type="Gene3D" id="1.10.260.40">
    <property type="entry name" value="lambda repressor-like DNA-binding domains"/>
    <property type="match status" value="1"/>
</dbReference>
<evidence type="ECO:0000256" key="4">
    <source>
        <dbReference type="ARBA" id="ARBA00023242"/>
    </source>
</evidence>
<dbReference type="PROSITE" id="PS51179">
    <property type="entry name" value="POU_3"/>
    <property type="match status" value="1"/>
</dbReference>
<dbReference type="InterPro" id="IPR000327">
    <property type="entry name" value="POU_dom"/>
</dbReference>
<keyword evidence="4 5" id="KW-0539">Nucleus</keyword>
<evidence type="ECO:0000313" key="11">
    <source>
        <dbReference type="Proteomes" id="UP000694845"/>
    </source>
</evidence>
<keyword evidence="3 5" id="KW-0371">Homeobox</keyword>
<evidence type="ECO:0000259" key="10">
    <source>
        <dbReference type="PROSITE" id="PS51179"/>
    </source>
</evidence>
<dbReference type="PANTHER" id="PTHR11636:SF76">
    <property type="entry name" value="PROTEIN NUBBIN"/>
    <property type="match status" value="1"/>
</dbReference>
<feature type="region of interest" description="Disordered" evidence="8">
    <location>
        <begin position="1"/>
        <end position="63"/>
    </location>
</feature>
<dbReference type="InterPro" id="IPR010982">
    <property type="entry name" value="Lambda_DNA-bd_dom_sf"/>
</dbReference>
<dbReference type="InterPro" id="IPR009057">
    <property type="entry name" value="Homeodomain-like_sf"/>
</dbReference>
<dbReference type="PROSITE" id="PS00035">
    <property type="entry name" value="POU_1"/>
    <property type="match status" value="1"/>
</dbReference>
<accession>A0A8B7ZTF7</accession>
<dbReference type="PROSITE" id="PS00027">
    <property type="entry name" value="HOMEOBOX_1"/>
    <property type="match status" value="1"/>
</dbReference>
<dbReference type="InterPro" id="IPR017970">
    <property type="entry name" value="Homeobox_CS"/>
</dbReference>
<protein>
    <recommendedName>
        <fullName evidence="7">POU domain protein</fullName>
    </recommendedName>
</protein>
<dbReference type="Gene3D" id="1.10.10.60">
    <property type="entry name" value="Homeodomain-like"/>
    <property type="match status" value="1"/>
</dbReference>
<dbReference type="CDD" id="cd00086">
    <property type="entry name" value="homeodomain"/>
    <property type="match status" value="1"/>
</dbReference>
<dbReference type="GO" id="GO:0005634">
    <property type="term" value="C:nucleus"/>
    <property type="evidence" value="ECO:0007669"/>
    <property type="project" value="UniProtKB-SubCell"/>
</dbReference>
<dbReference type="AlphaFoldDB" id="A0A8B7ZTF7"/>
<keyword evidence="7" id="KW-0804">Transcription</keyword>
<evidence type="ECO:0000256" key="7">
    <source>
        <dbReference type="RuleBase" id="RU361194"/>
    </source>
</evidence>
<feature type="compositionally biased region" description="Low complexity" evidence="8">
    <location>
        <begin position="771"/>
        <end position="786"/>
    </location>
</feature>